<feature type="compositionally biased region" description="Polar residues" evidence="2">
    <location>
        <begin position="528"/>
        <end position="539"/>
    </location>
</feature>
<protein>
    <submittedName>
        <fullName evidence="4">RNA polymerase II-binding domain protein</fullName>
    </submittedName>
</protein>
<dbReference type="Gene3D" id="1.25.40.90">
    <property type="match status" value="1"/>
</dbReference>
<feature type="region of interest" description="Disordered" evidence="2">
    <location>
        <begin position="528"/>
        <end position="555"/>
    </location>
</feature>
<dbReference type="SUPFAM" id="SSF48464">
    <property type="entry name" value="ENTH/VHS domain"/>
    <property type="match status" value="1"/>
</dbReference>
<gene>
    <name evidence="5" type="primary">25483891</name>
    <name evidence="4" type="ordered locus">MTR_1g061130</name>
</gene>
<dbReference type="GO" id="GO:0006369">
    <property type="term" value="P:termination of RNA polymerase II transcription"/>
    <property type="evidence" value="ECO:0000318"/>
    <property type="project" value="GO_Central"/>
</dbReference>
<dbReference type="PROSITE" id="PS00028">
    <property type="entry name" value="ZINC_FINGER_C2H2_1"/>
    <property type="match status" value="1"/>
</dbReference>
<feature type="compositionally biased region" description="Polar residues" evidence="2">
    <location>
        <begin position="653"/>
        <end position="680"/>
    </location>
</feature>
<dbReference type="PROSITE" id="PS51391">
    <property type="entry name" value="CID"/>
    <property type="match status" value="1"/>
</dbReference>
<reference evidence="5" key="3">
    <citation type="submission" date="2015-04" db="UniProtKB">
        <authorList>
            <consortium name="EnsemblPlants"/>
        </authorList>
    </citation>
    <scope>IDENTIFICATION</scope>
    <source>
        <strain evidence="5">cv. Jemalong A17</strain>
    </source>
</reference>
<feature type="compositionally biased region" description="Polar residues" evidence="2">
    <location>
        <begin position="581"/>
        <end position="591"/>
    </location>
</feature>
<dbReference type="GO" id="GO:0031124">
    <property type="term" value="P:mRNA 3'-end processing"/>
    <property type="evidence" value="ECO:0007669"/>
    <property type="project" value="InterPro"/>
</dbReference>
<dbReference type="FunFam" id="1.25.40.90:FF:000023">
    <property type="entry name" value="polyadenylation and cleavage factor homolog 4"/>
    <property type="match status" value="1"/>
</dbReference>
<dbReference type="InterPro" id="IPR013087">
    <property type="entry name" value="Znf_C2H2_type"/>
</dbReference>
<dbReference type="OrthoDB" id="2129491at2759"/>
<evidence type="ECO:0000259" key="3">
    <source>
        <dbReference type="PROSITE" id="PS51391"/>
    </source>
</evidence>
<keyword evidence="6" id="KW-1185">Reference proteome</keyword>
<evidence type="ECO:0000256" key="1">
    <source>
        <dbReference type="ARBA" id="ARBA00022664"/>
    </source>
</evidence>
<feature type="compositionally biased region" description="Polar residues" evidence="2">
    <location>
        <begin position="616"/>
        <end position="631"/>
    </location>
</feature>
<keyword evidence="1" id="KW-0507">mRNA processing</keyword>
<dbReference type="GO" id="GO:0003729">
    <property type="term" value="F:mRNA binding"/>
    <property type="evidence" value="ECO:0000318"/>
    <property type="project" value="GO_Central"/>
</dbReference>
<accession>A0A072VJU5</accession>
<feature type="region of interest" description="Disordered" evidence="2">
    <location>
        <begin position="483"/>
        <end position="502"/>
    </location>
</feature>
<reference evidence="4 6" key="1">
    <citation type="journal article" date="2011" name="Nature">
        <title>The Medicago genome provides insight into the evolution of rhizobial symbioses.</title>
        <authorList>
            <person name="Young N.D."/>
            <person name="Debelle F."/>
            <person name="Oldroyd G.E."/>
            <person name="Geurts R."/>
            <person name="Cannon S.B."/>
            <person name="Udvardi M.K."/>
            <person name="Benedito V.A."/>
            <person name="Mayer K.F."/>
            <person name="Gouzy J."/>
            <person name="Schoof H."/>
            <person name="Van de Peer Y."/>
            <person name="Proost S."/>
            <person name="Cook D.R."/>
            <person name="Meyers B.C."/>
            <person name="Spannagl M."/>
            <person name="Cheung F."/>
            <person name="De Mita S."/>
            <person name="Krishnakumar V."/>
            <person name="Gundlach H."/>
            <person name="Zhou S."/>
            <person name="Mudge J."/>
            <person name="Bharti A.K."/>
            <person name="Murray J.D."/>
            <person name="Naoumkina M.A."/>
            <person name="Rosen B."/>
            <person name="Silverstein K.A."/>
            <person name="Tang H."/>
            <person name="Rombauts S."/>
            <person name="Zhao P.X."/>
            <person name="Zhou P."/>
            <person name="Barbe V."/>
            <person name="Bardou P."/>
            <person name="Bechner M."/>
            <person name="Bellec A."/>
            <person name="Berger A."/>
            <person name="Berges H."/>
            <person name="Bidwell S."/>
            <person name="Bisseling T."/>
            <person name="Choisne N."/>
            <person name="Couloux A."/>
            <person name="Denny R."/>
            <person name="Deshpande S."/>
            <person name="Dai X."/>
            <person name="Doyle J.J."/>
            <person name="Dudez A.M."/>
            <person name="Farmer A.D."/>
            <person name="Fouteau S."/>
            <person name="Franken C."/>
            <person name="Gibelin C."/>
            <person name="Gish J."/>
            <person name="Goldstein S."/>
            <person name="Gonzalez A.J."/>
            <person name="Green P.J."/>
            <person name="Hallab A."/>
            <person name="Hartog M."/>
            <person name="Hua A."/>
            <person name="Humphray S.J."/>
            <person name="Jeong D.H."/>
            <person name="Jing Y."/>
            <person name="Jocker A."/>
            <person name="Kenton S.M."/>
            <person name="Kim D.J."/>
            <person name="Klee K."/>
            <person name="Lai H."/>
            <person name="Lang C."/>
            <person name="Lin S."/>
            <person name="Macmil S.L."/>
            <person name="Magdelenat G."/>
            <person name="Matthews L."/>
            <person name="McCorrison J."/>
            <person name="Monaghan E.L."/>
            <person name="Mun J.H."/>
            <person name="Najar F.Z."/>
            <person name="Nicholson C."/>
            <person name="Noirot C."/>
            <person name="O'Bleness M."/>
            <person name="Paule C.R."/>
            <person name="Poulain J."/>
            <person name="Prion F."/>
            <person name="Qin B."/>
            <person name="Qu C."/>
            <person name="Retzel E.F."/>
            <person name="Riddle C."/>
            <person name="Sallet E."/>
            <person name="Samain S."/>
            <person name="Samson N."/>
            <person name="Sanders I."/>
            <person name="Saurat O."/>
            <person name="Scarpelli C."/>
            <person name="Schiex T."/>
            <person name="Segurens B."/>
            <person name="Severin A.J."/>
            <person name="Sherrier D.J."/>
            <person name="Shi R."/>
            <person name="Sims S."/>
            <person name="Singer S.R."/>
            <person name="Sinharoy S."/>
            <person name="Sterck L."/>
            <person name="Viollet A."/>
            <person name="Wang B.B."/>
            <person name="Wang K."/>
            <person name="Wang M."/>
            <person name="Wang X."/>
            <person name="Warfsmann J."/>
            <person name="Weissenbach J."/>
            <person name="White D.D."/>
            <person name="White J.D."/>
            <person name="Wiley G.B."/>
            <person name="Wincker P."/>
            <person name="Xing Y."/>
            <person name="Yang L."/>
            <person name="Yao Z."/>
            <person name="Ying F."/>
            <person name="Zhai J."/>
            <person name="Zhou L."/>
            <person name="Zuber A."/>
            <person name="Denarie J."/>
            <person name="Dixon R.A."/>
            <person name="May G.D."/>
            <person name="Schwartz D.C."/>
            <person name="Rogers J."/>
            <person name="Quetier F."/>
            <person name="Town C.D."/>
            <person name="Roe B.A."/>
        </authorList>
    </citation>
    <scope>NUCLEOTIDE SEQUENCE [LARGE SCALE GENOMIC DNA]</scope>
    <source>
        <strain evidence="4">A17</strain>
        <strain evidence="5 6">cv. Jemalong A17</strain>
    </source>
</reference>
<dbReference type="Pfam" id="PF04818">
    <property type="entry name" value="CID"/>
    <property type="match status" value="1"/>
</dbReference>
<feature type="domain" description="CID" evidence="3">
    <location>
        <begin position="78"/>
        <end position="206"/>
    </location>
</feature>
<dbReference type="PANTHER" id="PTHR15921:SF16">
    <property type="entry name" value="RNA POLYMERASE II-BINDING DOMAIN PROTEIN"/>
    <property type="match status" value="1"/>
</dbReference>
<dbReference type="EMBL" id="CM001217">
    <property type="protein sequence ID" value="KEH42097.1"/>
    <property type="molecule type" value="Genomic_DNA"/>
</dbReference>
<feature type="region of interest" description="Disordered" evidence="2">
    <location>
        <begin position="804"/>
        <end position="831"/>
    </location>
</feature>
<feature type="compositionally biased region" description="Basic and acidic residues" evidence="2">
    <location>
        <begin position="443"/>
        <end position="456"/>
    </location>
</feature>
<dbReference type="GO" id="GO:0005849">
    <property type="term" value="C:mRNA cleavage factor complex"/>
    <property type="evidence" value="ECO:0000318"/>
    <property type="project" value="GO_Central"/>
</dbReference>
<dbReference type="Pfam" id="PF23228">
    <property type="entry name" value="zf_PCFS4"/>
    <property type="match status" value="1"/>
</dbReference>
<evidence type="ECO:0000313" key="5">
    <source>
        <dbReference type="EnsemblPlants" id="KEH42097"/>
    </source>
</evidence>
<dbReference type="SMART" id="SM00582">
    <property type="entry name" value="RPR"/>
    <property type="match status" value="1"/>
</dbReference>
<dbReference type="InterPro" id="IPR045154">
    <property type="entry name" value="PCF11-like"/>
</dbReference>
<dbReference type="STRING" id="3880.A0A072VJU5"/>
<dbReference type="ExpressionAtlas" id="A0A072VJU5">
    <property type="expression patterns" value="differential"/>
</dbReference>
<evidence type="ECO:0000313" key="6">
    <source>
        <dbReference type="Proteomes" id="UP000002051"/>
    </source>
</evidence>
<dbReference type="Proteomes" id="UP000002051">
    <property type="component" value="Unassembled WGS sequence"/>
</dbReference>
<feature type="region of interest" description="Disordered" evidence="2">
    <location>
        <begin position="213"/>
        <end position="234"/>
    </location>
</feature>
<evidence type="ECO:0000313" key="4">
    <source>
        <dbReference type="EMBL" id="KEH42097.1"/>
    </source>
</evidence>
<feature type="compositionally biased region" description="Low complexity" evidence="2">
    <location>
        <begin position="728"/>
        <end position="747"/>
    </location>
</feature>
<feature type="region of interest" description="Disordered" evidence="2">
    <location>
        <begin position="443"/>
        <end position="467"/>
    </location>
</feature>
<feature type="region of interest" description="Disordered" evidence="2">
    <location>
        <begin position="607"/>
        <end position="752"/>
    </location>
</feature>
<feature type="region of interest" description="Disordered" evidence="2">
    <location>
        <begin position="1"/>
        <end position="70"/>
    </location>
</feature>
<dbReference type="InterPro" id="IPR057242">
    <property type="entry name" value="PCFS4-like"/>
</dbReference>
<reference evidence="4 6" key="2">
    <citation type="journal article" date="2014" name="BMC Genomics">
        <title>An improved genome release (version Mt4.0) for the model legume Medicago truncatula.</title>
        <authorList>
            <person name="Tang H."/>
            <person name="Krishnakumar V."/>
            <person name="Bidwell S."/>
            <person name="Rosen B."/>
            <person name="Chan A."/>
            <person name="Zhou S."/>
            <person name="Gentzbittel L."/>
            <person name="Childs K.L."/>
            <person name="Yandell M."/>
            <person name="Gundlach H."/>
            <person name="Mayer K.F."/>
            <person name="Schwartz D.C."/>
            <person name="Town C.D."/>
        </authorList>
    </citation>
    <scope>GENOME REANNOTATION</scope>
    <source>
        <strain evidence="4">A17</strain>
        <strain evidence="5 6">cv. Jemalong A17</strain>
    </source>
</reference>
<feature type="region of interest" description="Disordered" evidence="2">
    <location>
        <begin position="569"/>
        <end position="595"/>
    </location>
</feature>
<feature type="compositionally biased region" description="Low complexity" evidence="2">
    <location>
        <begin position="700"/>
        <end position="712"/>
    </location>
</feature>
<dbReference type="PANTHER" id="PTHR15921">
    <property type="entry name" value="PRE-MRNA CLEAVAGE COMPLEX II"/>
    <property type="match status" value="1"/>
</dbReference>
<dbReference type="InterPro" id="IPR008942">
    <property type="entry name" value="ENTH_VHS"/>
</dbReference>
<name>A0A072VJU5_MEDTR</name>
<dbReference type="InterPro" id="IPR047415">
    <property type="entry name" value="Pcf11_CID"/>
</dbReference>
<proteinExistence type="predicted"/>
<feature type="compositionally biased region" description="Polar residues" evidence="2">
    <location>
        <begin position="29"/>
        <end position="55"/>
    </location>
</feature>
<dbReference type="InterPro" id="IPR006569">
    <property type="entry name" value="CID_dom"/>
</dbReference>
<dbReference type="CDD" id="cd16982">
    <property type="entry name" value="CID_Pcf11"/>
    <property type="match status" value="1"/>
</dbReference>
<dbReference type="AlphaFoldDB" id="A0A072VJU5"/>
<dbReference type="GO" id="GO:0000993">
    <property type="term" value="F:RNA polymerase II complex binding"/>
    <property type="evidence" value="ECO:0000318"/>
    <property type="project" value="GO_Central"/>
</dbReference>
<dbReference type="EnsemblPlants" id="KEH42097">
    <property type="protein sequence ID" value="KEH42097"/>
    <property type="gene ID" value="MTR_1g061130"/>
</dbReference>
<evidence type="ECO:0000256" key="2">
    <source>
        <dbReference type="SAM" id="MobiDB-lite"/>
    </source>
</evidence>
<organism evidence="4 6">
    <name type="scientific">Medicago truncatula</name>
    <name type="common">Barrel medic</name>
    <name type="synonym">Medicago tribuloides</name>
    <dbReference type="NCBI Taxonomy" id="3880"/>
    <lineage>
        <taxon>Eukaryota</taxon>
        <taxon>Viridiplantae</taxon>
        <taxon>Streptophyta</taxon>
        <taxon>Embryophyta</taxon>
        <taxon>Tracheophyta</taxon>
        <taxon>Spermatophyta</taxon>
        <taxon>Magnoliopsida</taxon>
        <taxon>eudicotyledons</taxon>
        <taxon>Gunneridae</taxon>
        <taxon>Pentapetalae</taxon>
        <taxon>rosids</taxon>
        <taxon>fabids</taxon>
        <taxon>Fabales</taxon>
        <taxon>Fabaceae</taxon>
        <taxon>Papilionoideae</taxon>
        <taxon>50 kb inversion clade</taxon>
        <taxon>NPAAA clade</taxon>
        <taxon>Hologalegina</taxon>
        <taxon>IRL clade</taxon>
        <taxon>Trifolieae</taxon>
        <taxon>Medicago</taxon>
    </lineage>
</organism>
<feature type="compositionally biased region" description="Basic and acidic residues" evidence="2">
    <location>
        <begin position="1"/>
        <end position="26"/>
    </location>
</feature>
<dbReference type="GO" id="GO:0005737">
    <property type="term" value="C:cytoplasm"/>
    <property type="evidence" value="ECO:0000318"/>
    <property type="project" value="GO_Central"/>
</dbReference>
<sequence length="1041" mass="114394">MEKPRRPFDRSKEPILKRPRLIENPDRAPNSSVRPIQQRKQVNSGISTLSSASRFRQNDRELESSDFDGGGYEPQPIRFEDLVAQYKSALAELTFNSKPMITNLTIIAGENQAGQKAIAATICANILEVPSEQKLPSLYLLDSIVKNIGQDYIKYFAAKLPEVFCKAYKQVDPSVRQSMKHLFGTWKGVFPPQTLQIIDKELGFTPVINGSSSASTALRSDSQSKHSPHSIHVNPKYFERQRLQQSSRTKGVVGDMTGAIANSNDDHEMTDRDLGVARAWNNQRTHRDPFNDSVPEKSISASYEDNEHGSNLSRNLGMGIGRTDGRVAKLGHRNLSSKAAAGVSGTISGQRNSVGLKHSFSNTEASMHQPIRNIAGIQRNVISSSWQNSEEEEYSWDEMNTGLTGHGVRNNLGNDAWTADDENLEAEDNHHQIRNVFRANVDREMPNRSQATEKKQSHAFQHHPSLSWQLQEQQSIDALDRKPGHLEGSMLMSGSLPANASSSAARMGNRAFLPNARIGLAEIEGQQFHSVGSESPSGQSPLRHRSPSPPSIDHSHLMKSLAMQDHPHTRKTSHFLGGLHSQYNEDSSPTLAPNIHVGDLRRSSQLKDLQGPLPSSGFQPRYQQQLSSSHAEVTIETEKPPLSKVSLARKTSEQPATSHTKAASVKNGTFSNMPTTSSLPSLLGARPSQSGGSSHAKIISSVSVNVSPSSPVLPKRPQRKAGQPLRTSTLSPASSNVSSASAQSSGATNHTSNPLANLLSSLVAKGLISTVTETPAEVPPETLTRLEDHCDSFSTSSSMPVASLSGSAAVPIPSTKDELDDTAKTPMSLSESTSTDIRNVIGFEFKPNVIRKLHPSVISGLFDDFPHHCSICGLKLKFQEQFNRHLEWHATRERECTGLITASRWYLKSSDWVAGKAECPSENEFTDSLDSQDSETDKDQEDAMVLADENQCLCVLCGELFEDVYCHENSEWMFKAAVYMTNADIATEVGINDVISGRGPIIHTRCLSDYSLSSVVKTVRLYFMNWIKTSLEHRSSDFNKN</sequence>